<keyword evidence="2" id="KW-1185">Reference proteome</keyword>
<dbReference type="Proteomes" id="UP000305067">
    <property type="component" value="Unassembled WGS sequence"/>
</dbReference>
<gene>
    <name evidence="1" type="ORF">BDV98DRAFT_226082</name>
</gene>
<sequence>MSSESSPKFISSFSPHFYQVSSIFPINSASRSLMSPWLNRSRRSSGHGGTDCVTLPIVPVDDSENLVCRNRTVPSSIPVSPVDDIVESPVKPQAETSQRARGDRINVVHASVGVAQTYSDESIQAVRRSYNVQDLRASDFVYIIPTRTST</sequence>
<reference evidence="1 2" key="1">
    <citation type="journal article" date="2019" name="Nat. Ecol. Evol.">
        <title>Megaphylogeny resolves global patterns of mushroom evolution.</title>
        <authorList>
            <person name="Varga T."/>
            <person name="Krizsan K."/>
            <person name="Foldi C."/>
            <person name="Dima B."/>
            <person name="Sanchez-Garcia M."/>
            <person name="Sanchez-Ramirez S."/>
            <person name="Szollosi G.J."/>
            <person name="Szarkandi J.G."/>
            <person name="Papp V."/>
            <person name="Albert L."/>
            <person name="Andreopoulos W."/>
            <person name="Angelini C."/>
            <person name="Antonin V."/>
            <person name="Barry K.W."/>
            <person name="Bougher N.L."/>
            <person name="Buchanan P."/>
            <person name="Buyck B."/>
            <person name="Bense V."/>
            <person name="Catcheside P."/>
            <person name="Chovatia M."/>
            <person name="Cooper J."/>
            <person name="Damon W."/>
            <person name="Desjardin D."/>
            <person name="Finy P."/>
            <person name="Geml J."/>
            <person name="Haridas S."/>
            <person name="Hughes K."/>
            <person name="Justo A."/>
            <person name="Karasinski D."/>
            <person name="Kautmanova I."/>
            <person name="Kiss B."/>
            <person name="Kocsube S."/>
            <person name="Kotiranta H."/>
            <person name="LaButti K.M."/>
            <person name="Lechner B.E."/>
            <person name="Liimatainen K."/>
            <person name="Lipzen A."/>
            <person name="Lukacs Z."/>
            <person name="Mihaltcheva S."/>
            <person name="Morgado L.N."/>
            <person name="Niskanen T."/>
            <person name="Noordeloos M.E."/>
            <person name="Ohm R.A."/>
            <person name="Ortiz-Santana B."/>
            <person name="Ovrebo C."/>
            <person name="Racz N."/>
            <person name="Riley R."/>
            <person name="Savchenko A."/>
            <person name="Shiryaev A."/>
            <person name="Soop K."/>
            <person name="Spirin V."/>
            <person name="Szebenyi C."/>
            <person name="Tomsovsky M."/>
            <person name="Tulloss R.E."/>
            <person name="Uehling J."/>
            <person name="Grigoriev I.V."/>
            <person name="Vagvolgyi C."/>
            <person name="Papp T."/>
            <person name="Martin F.M."/>
            <person name="Miettinen O."/>
            <person name="Hibbett D.S."/>
            <person name="Nagy L.G."/>
        </authorList>
    </citation>
    <scope>NUCLEOTIDE SEQUENCE [LARGE SCALE GENOMIC DNA]</scope>
    <source>
        <strain evidence="1 2">CBS 309.79</strain>
    </source>
</reference>
<accession>A0A5C3QW83</accession>
<name>A0A5C3QW83_9AGAR</name>
<evidence type="ECO:0000313" key="1">
    <source>
        <dbReference type="EMBL" id="TFL05597.1"/>
    </source>
</evidence>
<organism evidence="1 2">
    <name type="scientific">Pterulicium gracile</name>
    <dbReference type="NCBI Taxonomy" id="1884261"/>
    <lineage>
        <taxon>Eukaryota</taxon>
        <taxon>Fungi</taxon>
        <taxon>Dikarya</taxon>
        <taxon>Basidiomycota</taxon>
        <taxon>Agaricomycotina</taxon>
        <taxon>Agaricomycetes</taxon>
        <taxon>Agaricomycetidae</taxon>
        <taxon>Agaricales</taxon>
        <taxon>Pleurotineae</taxon>
        <taxon>Pterulaceae</taxon>
        <taxon>Pterulicium</taxon>
    </lineage>
</organism>
<protein>
    <submittedName>
        <fullName evidence="1">Uncharacterized protein</fullName>
    </submittedName>
</protein>
<proteinExistence type="predicted"/>
<dbReference type="AlphaFoldDB" id="A0A5C3QW83"/>
<evidence type="ECO:0000313" key="2">
    <source>
        <dbReference type="Proteomes" id="UP000305067"/>
    </source>
</evidence>
<dbReference type="EMBL" id="ML178816">
    <property type="protein sequence ID" value="TFL05597.1"/>
    <property type="molecule type" value="Genomic_DNA"/>
</dbReference>